<reference evidence="3 4" key="1">
    <citation type="submission" date="2019-08" db="EMBL/GenBank/DDBJ databases">
        <title>100 year-old enigma solved: identification of Planctomyces bekefii, the type genus and species of the phylum Planctomycetes.</title>
        <authorList>
            <person name="Svetlana D.N."/>
            <person name="Overmann J."/>
        </authorList>
    </citation>
    <scope>NUCLEOTIDE SEQUENCE [LARGE SCALE GENOMIC DNA]</scope>
    <source>
        <strain evidence="3">Phe10_nw2017</strain>
    </source>
</reference>
<keyword evidence="2" id="KW-0732">Signal</keyword>
<reference evidence="3 4" key="2">
    <citation type="submission" date="2019-08" db="EMBL/GenBank/DDBJ databases">
        <authorList>
            <person name="Henke P."/>
        </authorList>
    </citation>
    <scope>NUCLEOTIDE SEQUENCE [LARGE SCALE GENOMIC DNA]</scope>
    <source>
        <strain evidence="3">Phe10_nw2017</strain>
    </source>
</reference>
<sequence>MKTLSFRAGQLLTLSALLASTAVLTGCQTTIGGQTLPSPDYLTDDVQYFPAGPEFRLTNQVEASRKQAADTQTLESTGN</sequence>
<dbReference type="PROSITE" id="PS51257">
    <property type="entry name" value="PROKAR_LIPOPROTEIN"/>
    <property type="match status" value="1"/>
</dbReference>
<comment type="caution">
    <text evidence="3">The sequence shown here is derived from an EMBL/GenBank/DDBJ whole genome shotgun (WGS) entry which is preliminary data.</text>
</comment>
<evidence type="ECO:0000256" key="1">
    <source>
        <dbReference type="SAM" id="MobiDB-lite"/>
    </source>
</evidence>
<dbReference type="EMBL" id="SRHE01000587">
    <property type="protein sequence ID" value="TWW08601.1"/>
    <property type="molecule type" value="Genomic_DNA"/>
</dbReference>
<evidence type="ECO:0000313" key="4">
    <source>
        <dbReference type="Proteomes" id="UP000321083"/>
    </source>
</evidence>
<dbReference type="Proteomes" id="UP000321083">
    <property type="component" value="Unassembled WGS sequence"/>
</dbReference>
<feature type="chain" id="PRO_5022856096" evidence="2">
    <location>
        <begin position="26"/>
        <end position="79"/>
    </location>
</feature>
<evidence type="ECO:0000313" key="3">
    <source>
        <dbReference type="EMBL" id="TWW08601.1"/>
    </source>
</evidence>
<evidence type="ECO:0000256" key="2">
    <source>
        <dbReference type="SAM" id="SignalP"/>
    </source>
</evidence>
<organism evidence="3 4">
    <name type="scientific">Planctomyces bekefii</name>
    <dbReference type="NCBI Taxonomy" id="1653850"/>
    <lineage>
        <taxon>Bacteria</taxon>
        <taxon>Pseudomonadati</taxon>
        <taxon>Planctomycetota</taxon>
        <taxon>Planctomycetia</taxon>
        <taxon>Planctomycetales</taxon>
        <taxon>Planctomycetaceae</taxon>
        <taxon>Planctomyces</taxon>
    </lineage>
</organism>
<accession>A0A5C6M6E4</accession>
<feature type="compositionally biased region" description="Polar residues" evidence="1">
    <location>
        <begin position="69"/>
        <end position="79"/>
    </location>
</feature>
<feature type="signal peptide" evidence="2">
    <location>
        <begin position="1"/>
        <end position="25"/>
    </location>
</feature>
<gene>
    <name evidence="3" type="ORF">E3A20_22700</name>
</gene>
<feature type="region of interest" description="Disordered" evidence="1">
    <location>
        <begin position="59"/>
        <end position="79"/>
    </location>
</feature>
<proteinExistence type="predicted"/>
<dbReference type="AlphaFoldDB" id="A0A5C6M6E4"/>
<keyword evidence="4" id="KW-1185">Reference proteome</keyword>
<name>A0A5C6M6E4_9PLAN</name>
<protein>
    <submittedName>
        <fullName evidence="3">Uncharacterized protein</fullName>
    </submittedName>
</protein>